<dbReference type="Proteomes" id="UP001178507">
    <property type="component" value="Unassembled WGS sequence"/>
</dbReference>
<sequence>MLLKLLDCGSPSGAVLGVEAGLAPVVAAGLAVAAAGLEGLAVAVEGLAEAAAGLAPAAEGLVEVAAGLAEAAGLAPVGVAGLGLAAAVGGVTVGGVAADLAEADSMMAMDQMASGIGPNGLAIDYGGYGGGGIQDLDEGAMRLVGGPGSYEEAMLGMQGYGVDADGELVLPPGVEPGSKEYNEFLLQLEAQGLIEIHEEIVEVPQVVVEERVVHVPGRKQIQERLIEVPKVEWVERVEYEDFVEYREVPVDKIIEVPEIEYKVKQVDQAVPQTYVQEHFVDRYREVPVTQVQEVERTEHVPVMVPRDWQPPNLQAMGMAPAQQMVAT</sequence>
<comment type="caution">
    <text evidence="1">The sequence shown here is derived from an EMBL/GenBank/DDBJ whole genome shotgun (WGS) entry which is preliminary data.</text>
</comment>
<proteinExistence type="predicted"/>
<dbReference type="AlphaFoldDB" id="A0AA36HX49"/>
<name>A0AA36HX49_9DINO</name>
<gene>
    <name evidence="1" type="ORF">EVOR1521_LOCUS5914</name>
</gene>
<organism evidence="1 2">
    <name type="scientific">Effrenium voratum</name>
    <dbReference type="NCBI Taxonomy" id="2562239"/>
    <lineage>
        <taxon>Eukaryota</taxon>
        <taxon>Sar</taxon>
        <taxon>Alveolata</taxon>
        <taxon>Dinophyceae</taxon>
        <taxon>Suessiales</taxon>
        <taxon>Symbiodiniaceae</taxon>
        <taxon>Effrenium</taxon>
    </lineage>
</organism>
<keyword evidence="2" id="KW-1185">Reference proteome</keyword>
<evidence type="ECO:0000313" key="1">
    <source>
        <dbReference type="EMBL" id="CAJ1376991.1"/>
    </source>
</evidence>
<dbReference type="EMBL" id="CAUJNA010000435">
    <property type="protein sequence ID" value="CAJ1376991.1"/>
    <property type="molecule type" value="Genomic_DNA"/>
</dbReference>
<protein>
    <submittedName>
        <fullName evidence="1">Uncharacterized protein</fullName>
    </submittedName>
</protein>
<accession>A0AA36HX49</accession>
<evidence type="ECO:0000313" key="2">
    <source>
        <dbReference type="Proteomes" id="UP001178507"/>
    </source>
</evidence>
<reference evidence="1" key="1">
    <citation type="submission" date="2023-08" db="EMBL/GenBank/DDBJ databases">
        <authorList>
            <person name="Chen Y."/>
            <person name="Shah S."/>
            <person name="Dougan E. K."/>
            <person name="Thang M."/>
            <person name="Chan C."/>
        </authorList>
    </citation>
    <scope>NUCLEOTIDE SEQUENCE</scope>
</reference>